<accession>A0A5T3SAV0</accession>
<reference evidence="1" key="1">
    <citation type="submission" date="2019-01" db="EMBL/GenBank/DDBJ databases">
        <authorList>
            <consortium name="PulseNet: The National Subtyping Network for Foodborne Disease Surveillance"/>
            <person name="Tarr C.L."/>
            <person name="Trees E."/>
            <person name="Katz L.S."/>
            <person name="Carleton-Romer H.A."/>
            <person name="Stroika S."/>
            <person name="Kucerova Z."/>
            <person name="Roache K.F."/>
            <person name="Sabol A.L."/>
            <person name="Besser J."/>
            <person name="Gerner-Smidt P."/>
        </authorList>
    </citation>
    <scope>NUCLEOTIDE SEQUENCE</scope>
    <source>
        <strain evidence="1">PNUSAS064916</strain>
    </source>
</reference>
<comment type="caution">
    <text evidence="1">The sequence shown here is derived from an EMBL/GenBank/DDBJ whole genome shotgun (WGS) entry which is preliminary data.</text>
</comment>
<gene>
    <name evidence="1" type="ORF">EOF54_00890</name>
</gene>
<dbReference type="AlphaFoldDB" id="A0A5T3SAV0"/>
<organism evidence="1">
    <name type="scientific">Salmonella enterica</name>
    <name type="common">Salmonella choleraesuis</name>
    <dbReference type="NCBI Taxonomy" id="28901"/>
    <lineage>
        <taxon>Bacteria</taxon>
        <taxon>Pseudomonadati</taxon>
        <taxon>Pseudomonadota</taxon>
        <taxon>Gammaproteobacteria</taxon>
        <taxon>Enterobacterales</taxon>
        <taxon>Enterobacteriaceae</taxon>
        <taxon>Salmonella</taxon>
    </lineage>
</organism>
<proteinExistence type="predicted"/>
<dbReference type="Pfam" id="PF14350">
    <property type="entry name" value="Beta_protein"/>
    <property type="match status" value="1"/>
</dbReference>
<evidence type="ECO:0000313" key="1">
    <source>
        <dbReference type="EMBL" id="EAN7717657.1"/>
    </source>
</evidence>
<dbReference type="EMBL" id="AACZDB010000002">
    <property type="protein sequence ID" value="EAN7717657.1"/>
    <property type="molecule type" value="Genomic_DNA"/>
</dbReference>
<sequence length="355" mass="39909">MKVYFENYSYYPALRTRSAEMTGLNNLSYENKRKILPLISLGKWPRSEEIQVSLDKSLEVMSNLPFILDVTKENSHHCASSFELLSPENGFKNWIEFCSRNDNIIPVVQMPDSAKLRDISIQARVLEDVKGSIAFRIRNLNTDINKTLTSLVSMDSPENAIVFIDLGYIRGNISAITAAAINSINQIRTEIPEAIISVLATSFPSSVTNFCRENGQSGYIDVIERELHQNIGGSDVAIYGDHGSIHSVVYDNVIGRYVPRIDIALDDSWYFERRPGMNKEGFIEAAQSILAEYPHYQREDSWGAAMIRNAAIGDIAGMGSPAKWIAVRVNLHLNKQIELSEALQFGFDHDEEDLI</sequence>
<protein>
    <submittedName>
        <fullName evidence="1">Protein beta</fullName>
    </submittedName>
</protein>
<dbReference type="InterPro" id="IPR025683">
    <property type="entry name" value="Protein_beta"/>
</dbReference>
<name>A0A5T3SAV0_SALER</name>